<dbReference type="Proteomes" id="UP001262410">
    <property type="component" value="Unassembled WGS sequence"/>
</dbReference>
<organism evidence="2 3">
    <name type="scientific">Inquilinus ginsengisoli</name>
    <dbReference type="NCBI Taxonomy" id="363840"/>
    <lineage>
        <taxon>Bacteria</taxon>
        <taxon>Pseudomonadati</taxon>
        <taxon>Pseudomonadota</taxon>
        <taxon>Alphaproteobacteria</taxon>
        <taxon>Rhodospirillales</taxon>
        <taxon>Rhodospirillaceae</taxon>
        <taxon>Inquilinus</taxon>
    </lineage>
</organism>
<comment type="caution">
    <text evidence="2">The sequence shown here is derived from an EMBL/GenBank/DDBJ whole genome shotgun (WGS) entry which is preliminary data.</text>
</comment>
<dbReference type="EMBL" id="JAVDPW010000014">
    <property type="protein sequence ID" value="MDR6293815.1"/>
    <property type="molecule type" value="Genomic_DNA"/>
</dbReference>
<accession>A0ABU1JYV9</accession>
<sequence>MLWRVFLAAIATVSISVSTNAVRAQEKDGVNLNCALLLCLPGGFPSVAICGSAHAYMIQRLLDGKSPIGTCPMSDGSSFTDDDYNYRTGQHFYCDDGLTLARRDSSSESGYTDINGDFILARADGCYRKTAYQEYRCVGSYGRDGNCRYKWVTLYRYQRVTAPKGGRFMQLTLYPGTADAFDSGRIYY</sequence>
<evidence type="ECO:0000256" key="1">
    <source>
        <dbReference type="SAM" id="SignalP"/>
    </source>
</evidence>
<dbReference type="RefSeq" id="WP_309801087.1">
    <property type="nucleotide sequence ID" value="NZ_JAVDPW010000014.1"/>
</dbReference>
<evidence type="ECO:0000313" key="3">
    <source>
        <dbReference type="Proteomes" id="UP001262410"/>
    </source>
</evidence>
<gene>
    <name evidence="2" type="ORF">E9232_006368</name>
</gene>
<name>A0ABU1JYV9_9PROT</name>
<evidence type="ECO:0008006" key="4">
    <source>
        <dbReference type="Google" id="ProtNLM"/>
    </source>
</evidence>
<keyword evidence="1" id="KW-0732">Signal</keyword>
<feature type="signal peptide" evidence="1">
    <location>
        <begin position="1"/>
        <end position="24"/>
    </location>
</feature>
<reference evidence="2 3" key="1">
    <citation type="submission" date="2023-07" db="EMBL/GenBank/DDBJ databases">
        <title>Sorghum-associated microbial communities from plants grown in Nebraska, USA.</title>
        <authorList>
            <person name="Schachtman D."/>
        </authorList>
    </citation>
    <scope>NUCLEOTIDE SEQUENCE [LARGE SCALE GENOMIC DNA]</scope>
    <source>
        <strain evidence="2 3">584</strain>
    </source>
</reference>
<evidence type="ECO:0000313" key="2">
    <source>
        <dbReference type="EMBL" id="MDR6293815.1"/>
    </source>
</evidence>
<proteinExistence type="predicted"/>
<keyword evidence="3" id="KW-1185">Reference proteome</keyword>
<feature type="chain" id="PRO_5046355169" description="Cyanovirin-N domain-containing protein" evidence="1">
    <location>
        <begin position="25"/>
        <end position="188"/>
    </location>
</feature>
<protein>
    <recommendedName>
        <fullName evidence="4">Cyanovirin-N domain-containing protein</fullName>
    </recommendedName>
</protein>